<evidence type="ECO:0000259" key="4">
    <source>
        <dbReference type="Pfam" id="PF13699"/>
    </source>
</evidence>
<feature type="transmembrane region" description="Helical" evidence="3">
    <location>
        <begin position="552"/>
        <end position="579"/>
    </location>
</feature>
<keyword evidence="1" id="KW-0175">Coiled coil</keyword>
<gene>
    <name evidence="5" type="ORF">EV653_2286</name>
</gene>
<feature type="compositionally biased region" description="Low complexity" evidence="2">
    <location>
        <begin position="910"/>
        <end position="927"/>
    </location>
</feature>
<keyword evidence="6" id="KW-1185">Reference proteome</keyword>
<dbReference type="Pfam" id="PF13699">
    <property type="entry name" value="eCIS_core"/>
    <property type="match status" value="1"/>
</dbReference>
<feature type="compositionally biased region" description="Basic and acidic residues" evidence="2">
    <location>
        <begin position="19"/>
        <end position="28"/>
    </location>
</feature>
<protein>
    <submittedName>
        <fullName evidence="5">Uncharacterized protein DUF4157</fullName>
    </submittedName>
</protein>
<dbReference type="InterPro" id="IPR025295">
    <property type="entry name" value="eCIS_core_dom"/>
</dbReference>
<feature type="compositionally biased region" description="Basic and acidic residues" evidence="2">
    <location>
        <begin position="945"/>
        <end position="973"/>
    </location>
</feature>
<feature type="region of interest" description="Disordered" evidence="2">
    <location>
        <begin position="1"/>
        <end position="37"/>
    </location>
</feature>
<feature type="region of interest" description="Disordered" evidence="2">
    <location>
        <begin position="907"/>
        <end position="927"/>
    </location>
</feature>
<proteinExistence type="predicted"/>
<reference evidence="5 6" key="1">
    <citation type="submission" date="2019-03" db="EMBL/GenBank/DDBJ databases">
        <title>Genomic Encyclopedia of Type Strains, Phase III (KMG-III): the genomes of soil and plant-associated and newly described type strains.</title>
        <authorList>
            <person name="Whitman W."/>
        </authorList>
    </citation>
    <scope>NUCLEOTIDE SEQUENCE [LARGE SCALE GENOMIC DNA]</scope>
    <source>
        <strain evidence="5 6">VKM Ac-2573</strain>
    </source>
</reference>
<feature type="region of interest" description="Disordered" evidence="2">
    <location>
        <begin position="945"/>
        <end position="983"/>
    </location>
</feature>
<keyword evidence="3" id="KW-0812">Transmembrane</keyword>
<dbReference type="RefSeq" id="WP_134101206.1">
    <property type="nucleotide sequence ID" value="NZ_SODP01000001.1"/>
</dbReference>
<dbReference type="EMBL" id="SODP01000001">
    <property type="protein sequence ID" value="TDW77122.1"/>
    <property type="molecule type" value="Genomic_DNA"/>
</dbReference>
<dbReference type="Proteomes" id="UP000295146">
    <property type="component" value="Unassembled WGS sequence"/>
</dbReference>
<dbReference type="OrthoDB" id="9153660at2"/>
<accession>A0A4R8CM33</accession>
<organism evidence="5 6">
    <name type="scientific">Kribbella pratensis</name>
    <dbReference type="NCBI Taxonomy" id="2512112"/>
    <lineage>
        <taxon>Bacteria</taxon>
        <taxon>Bacillati</taxon>
        <taxon>Actinomycetota</taxon>
        <taxon>Actinomycetes</taxon>
        <taxon>Propionibacteriales</taxon>
        <taxon>Kribbellaceae</taxon>
        <taxon>Kribbella</taxon>
    </lineage>
</organism>
<evidence type="ECO:0000256" key="1">
    <source>
        <dbReference type="SAM" id="Coils"/>
    </source>
</evidence>
<name>A0A4R8CM33_9ACTN</name>
<evidence type="ECO:0000256" key="2">
    <source>
        <dbReference type="SAM" id="MobiDB-lite"/>
    </source>
</evidence>
<keyword evidence="3" id="KW-0472">Membrane</keyword>
<evidence type="ECO:0000256" key="3">
    <source>
        <dbReference type="SAM" id="Phobius"/>
    </source>
</evidence>
<comment type="caution">
    <text evidence="5">The sequence shown here is derived from an EMBL/GenBank/DDBJ whole genome shotgun (WGS) entry which is preliminary data.</text>
</comment>
<keyword evidence="3" id="KW-1133">Transmembrane helix</keyword>
<evidence type="ECO:0000313" key="5">
    <source>
        <dbReference type="EMBL" id="TDW77122.1"/>
    </source>
</evidence>
<feature type="coiled-coil region" evidence="1">
    <location>
        <begin position="360"/>
        <end position="387"/>
    </location>
</feature>
<evidence type="ECO:0000313" key="6">
    <source>
        <dbReference type="Proteomes" id="UP000295146"/>
    </source>
</evidence>
<feature type="domain" description="eCIS core" evidence="4">
    <location>
        <begin position="34"/>
        <end position="103"/>
    </location>
</feature>
<sequence length="1392" mass="148823">MTAGSPKGGSPARSVQAAPRERPPERVARSAGSPLPVDVRQRMEPVVGGDLSEVMIHHGFTGGALATTKGYDVTFSSGLYRPGTPIGEAVLAHELAHTRQQSGSSTGTMSSAALERQADHAGYVAALRLLAPAAAAQLATPEISGGQGLQLQRCSGPTYAEIKNLPTREDYEARGELLPRGFANLTTIGPDVLVPLGDKSLDLRGVPAGRLTLPSQQAADVEATAPILEYEQLVARLDILQARQLRIEATIPDLDRGLRSAGPGGGVLMSSVFANGNVVLARLGLQRPGGPPPAEPLILVMPGMKEPTADQTVPRDPVLLSRRIAAADVVQLRALEALAALQANRADQERANSQLEGYDLAGALGEIDEVRRDYRDAAEKILTAEALPTLKRADEHNAELPRTLTRLKLNYYTSRWSKYPEIQGSVGEINDWATALQGDLDSLTAQARVIEQARLTGDPHLRGLENAFDQDAQLLAASIEALGEWDSAVHAFEYLKGNTSQFGYEGVNRIAARLGQMKRAALDRDLPFLELLLRDHKADEAVKDFYQKLPSLVMWSHLIIGLAITLIAAIVTAGVGLAISAAGAAAATAIAGSAAAVETSVAAGVVLKATFVIKLGAEALVFTAISRELSSLVPGMQPKGSFWGEFLWNLGMFGIMHGASQLSKGLIEALAIQSSVGKFVVEQATSFVALEAFGFVKFAVEEGRTMTLAEFGTMSMQNVVMMSAMAATMGPMKPMMTALESDLTSAFSKFSLRYRARALELAERRTTLEVNVRDRMTHTPDATAEQTGDLKADAMRLDQDLKVLVEDVKNDPAVDLQKLAREVSGVVTLTKETTVVDLLPGLDSAAGLQPTGEGTSWSFASGKASEVTGYLERGGYVVASEQTAGSGKAVIEVELPGKGRVTFVERVSDAPPASTTATAGAEATAQAKVPARVKWLQEIAGRLEKARSRAEAGKPAEPARTDPAKAEPPKEGDPTAAEVARAEAEEVAGARLAHARAIEIAMQDGRAEAGLRRLAGTFTTLRPTALARVIASVPPENMGSFLRAMADPMMGGQPVQFYQALGRNAAACRLVETYGGKVLFDILPLQRGTSQSVRMSRARADVDRVLAGLDKAAETSGTAGTDKLLKDIRNLPGNATFKALDRLVGKRVALTAKIEPDLNDPSWREYRRQAREYADRHPPEGGSLTAEELQLRASLFQTVERARAGEYANLKPDERQQMLEDFDTIADLARVDSGWRSSKRGQLFEALAIGAGQPSVRTVWLKGKLVRSTRLPDGTRKSDYTIPDEAIPRVRAEEVADGSVENTPRTWIERKDYNLEGGDVNAAGVNSAAKAAAAQHLRDARADLPNLPPGSTIVVEYARDPGEANRNAMAAKLFEEPRIVRVTFAGKSITRP</sequence>